<evidence type="ECO:0000256" key="16">
    <source>
        <dbReference type="ARBA" id="ARBA00022984"/>
    </source>
</evidence>
<keyword evidence="13" id="KW-0378">Hydrolase</keyword>
<dbReference type="GO" id="GO:0009252">
    <property type="term" value="P:peptidoglycan biosynthetic process"/>
    <property type="evidence" value="ECO:0007669"/>
    <property type="project" value="UniProtKB-KW"/>
</dbReference>
<evidence type="ECO:0000256" key="6">
    <source>
        <dbReference type="ARBA" id="ARBA00012448"/>
    </source>
</evidence>
<evidence type="ECO:0000259" key="28">
    <source>
        <dbReference type="Pfam" id="PF00912"/>
    </source>
</evidence>
<keyword evidence="20" id="KW-0511">Multifunctional enzyme</keyword>
<sequence length="935" mass="103932">MRYTKSTVQKRRKQLHSRKKRLHSSFSVLLFKIFLLLLLAVIAGGGGLVYGSVQGMIKTTPTSYNLKPKYSATIIYDDSGEKVQVLSDYSSNRIIVGYEQIPANLRNAFIAIEDERFYQHNGVDLKGVIRAGFTAIRNHGATEGASTITQQLIKNNVFEVWDETNFLAKVKRKIQEQYLAIQVEKATSKEEILTDYLNTINLGKGTLGVESAANYYFDKSVEDLTLSECAVLASITKNPTRLNPIDHPEDNKERRDIVLKKMYELNYISNEEYEAALSDDVYSRISRRQASQNQQAVYSYYTDALITQIVEDLQSEYGYTQAQAYNLVYRGGLRIHSTQSTQMQAIADSVINDKSNYPVETDYSLEYDLHVTKAGGENMIYTERDIRDYFRNTKGETGYRTVYPTKKAMRKAIRVFKKNVLSEDDEILSETVRFALEPQISYSLIDQATGQVKVLVGGRGEKKDDLALNRATAFTRQPGSTFKILSTYAPALDTGGMTLATVFDDAPYRYENGDKVTNYEPNEYNGLITIRDAIIDSNNIVAVKALTQLTPQVGYDFLLKLGFTTLVNNRQTSSGGTETDVNQALSLGGITDGVTNVELTAAYAAIANHGYYNEPILYTTVEDSHGNIILQNESEPTQVMKATTAWLLTDAMKDVVSEGSGEEAQLSSDMAVAGKTGTTSNNFDFWFCGYTPYYTASIWTGYDYNTSFENEDDYHKVIWAKIMDQIIDTQQQQIRDFDACEGIRTATICAKSGKLPVKGVCSEDPEHNMERVEYFEAGTEPKDSCNSHIIVTFCSASDRVARRYCPDRLLYQRVFRVRPEGSTGITEDTPYCLNVSVDNYRCDIHTRRWYEQKQLKKQQQQQQQLLPGLPGNTQPSGTGSVLSEEDSGGNASSGGTTPSGGIGTSGDSGSAGGGSSGGGAPNLGDIADAFLDMLR</sequence>
<evidence type="ECO:0000256" key="20">
    <source>
        <dbReference type="ARBA" id="ARBA00023268"/>
    </source>
</evidence>
<feature type="compositionally biased region" description="Low complexity" evidence="26">
    <location>
        <begin position="857"/>
        <end position="866"/>
    </location>
</feature>
<reference evidence="29" key="1">
    <citation type="journal article" date="2021" name="PeerJ">
        <title>Extensive microbial diversity within the chicken gut microbiome revealed by metagenomics and culture.</title>
        <authorList>
            <person name="Gilroy R."/>
            <person name="Ravi A."/>
            <person name="Getino M."/>
            <person name="Pursley I."/>
            <person name="Horton D.L."/>
            <person name="Alikhan N.F."/>
            <person name="Baker D."/>
            <person name="Gharbi K."/>
            <person name="Hall N."/>
            <person name="Watson M."/>
            <person name="Adriaenssens E.M."/>
            <person name="Foster-Nyarko E."/>
            <person name="Jarju S."/>
            <person name="Secka A."/>
            <person name="Antonio M."/>
            <person name="Oren A."/>
            <person name="Chaudhuri R.R."/>
            <person name="La Ragione R."/>
            <person name="Hildebrand F."/>
            <person name="Pallen M.J."/>
        </authorList>
    </citation>
    <scope>NUCLEOTIDE SEQUENCE</scope>
    <source>
        <strain evidence="29">ChiSxjej3B15-1167</strain>
    </source>
</reference>
<keyword evidence="11" id="KW-0808">Transferase</keyword>
<dbReference type="Gene3D" id="3.40.710.10">
    <property type="entry name" value="DD-peptidase/beta-lactamase superfamily"/>
    <property type="match status" value="1"/>
</dbReference>
<feature type="compositionally biased region" description="Gly residues" evidence="26">
    <location>
        <begin position="897"/>
        <end position="921"/>
    </location>
</feature>
<comment type="similarity">
    <text evidence="5">In the N-terminal section; belongs to the glycosyltransferase 51 family.</text>
</comment>
<dbReference type="GO" id="GO:0008360">
    <property type="term" value="P:regulation of cell shape"/>
    <property type="evidence" value="ECO:0007669"/>
    <property type="project" value="UniProtKB-KW"/>
</dbReference>
<evidence type="ECO:0000256" key="21">
    <source>
        <dbReference type="ARBA" id="ARBA00023316"/>
    </source>
</evidence>
<dbReference type="AlphaFoldDB" id="A0A9D2BDF9"/>
<organism evidence="29 30">
    <name type="scientific">Candidatus Anaerobutyricum stercoripullorum</name>
    <dbReference type="NCBI Taxonomy" id="2838456"/>
    <lineage>
        <taxon>Bacteria</taxon>
        <taxon>Bacillati</taxon>
        <taxon>Bacillota</taxon>
        <taxon>Clostridia</taxon>
        <taxon>Lachnospirales</taxon>
        <taxon>Lachnospiraceae</taxon>
        <taxon>Anaerobutyricum</taxon>
    </lineage>
</organism>
<comment type="function">
    <text evidence="1">Cell wall formation. Synthesis of cross-linked peptidoglycan from the lipid intermediates. The enzyme has a penicillin-insensitive transglycosylase N-terminal domain (formation of linear glycan strands) and a penicillin-sensitive transpeptidase C-terminal domain (cross-linking of the peptide subunits).</text>
</comment>
<dbReference type="InterPro" id="IPR036950">
    <property type="entry name" value="PBP_transglycosylase"/>
</dbReference>
<dbReference type="Proteomes" id="UP000886805">
    <property type="component" value="Unassembled WGS sequence"/>
</dbReference>
<evidence type="ECO:0000256" key="2">
    <source>
        <dbReference type="ARBA" id="ARBA00004401"/>
    </source>
</evidence>
<keyword evidence="8" id="KW-0121">Carboxypeptidase</keyword>
<keyword evidence="18" id="KW-0472">Membrane</keyword>
<name>A0A9D2BDF9_9FIRM</name>
<accession>A0A9D2BDF9</accession>
<evidence type="ECO:0000256" key="23">
    <source>
        <dbReference type="ARBA" id="ARBA00044770"/>
    </source>
</evidence>
<evidence type="ECO:0000256" key="17">
    <source>
        <dbReference type="ARBA" id="ARBA00022989"/>
    </source>
</evidence>
<dbReference type="FunFam" id="1.10.3810.10:FF:000001">
    <property type="entry name" value="Penicillin-binding protein 1A"/>
    <property type="match status" value="1"/>
</dbReference>
<comment type="catalytic activity">
    <reaction evidence="22">
        <text>Preferential cleavage: (Ac)2-L-Lys-D-Ala-|-D-Ala. Also transpeptidation of peptidyl-alanyl moieties that are N-acyl substituents of D-alanine.</text>
        <dbReference type="EC" id="3.4.16.4"/>
    </reaction>
</comment>
<evidence type="ECO:0000256" key="9">
    <source>
        <dbReference type="ARBA" id="ARBA00022670"/>
    </source>
</evidence>
<dbReference type="EC" id="2.4.99.28" evidence="23"/>
<evidence type="ECO:0000313" key="30">
    <source>
        <dbReference type="Proteomes" id="UP000886805"/>
    </source>
</evidence>
<evidence type="ECO:0000256" key="18">
    <source>
        <dbReference type="ARBA" id="ARBA00023136"/>
    </source>
</evidence>
<keyword evidence="12" id="KW-0812">Transmembrane</keyword>
<dbReference type="GO" id="GO:0006508">
    <property type="term" value="P:proteolysis"/>
    <property type="evidence" value="ECO:0007669"/>
    <property type="project" value="UniProtKB-KW"/>
</dbReference>
<proteinExistence type="inferred from homology"/>
<dbReference type="GO" id="GO:0005886">
    <property type="term" value="C:plasma membrane"/>
    <property type="evidence" value="ECO:0007669"/>
    <property type="project" value="UniProtKB-SubCell"/>
</dbReference>
<comment type="caution">
    <text evidence="29">The sequence shown here is derived from an EMBL/GenBank/DDBJ whole genome shotgun (WGS) entry which is preliminary data.</text>
</comment>
<evidence type="ECO:0000256" key="3">
    <source>
        <dbReference type="ARBA" id="ARBA00004752"/>
    </source>
</evidence>
<evidence type="ECO:0000256" key="12">
    <source>
        <dbReference type="ARBA" id="ARBA00022692"/>
    </source>
</evidence>
<keyword evidence="15" id="KW-0735">Signal-anchor</keyword>
<evidence type="ECO:0000256" key="14">
    <source>
        <dbReference type="ARBA" id="ARBA00022960"/>
    </source>
</evidence>
<comment type="similarity">
    <text evidence="4">In the C-terminal section; belongs to the transpeptidase family.</text>
</comment>
<evidence type="ECO:0000256" key="22">
    <source>
        <dbReference type="ARBA" id="ARBA00034000"/>
    </source>
</evidence>
<comment type="pathway">
    <text evidence="3">Cell wall biogenesis; peptidoglycan biosynthesis.</text>
</comment>
<dbReference type="GO" id="GO:0009002">
    <property type="term" value="F:serine-type D-Ala-D-Ala carboxypeptidase activity"/>
    <property type="evidence" value="ECO:0007669"/>
    <property type="project" value="UniProtKB-EC"/>
</dbReference>
<dbReference type="PANTHER" id="PTHR32282:SF33">
    <property type="entry name" value="PEPTIDOGLYCAN GLYCOSYLTRANSFERASE"/>
    <property type="match status" value="1"/>
</dbReference>
<evidence type="ECO:0000256" key="15">
    <source>
        <dbReference type="ARBA" id="ARBA00022968"/>
    </source>
</evidence>
<keyword evidence="9" id="KW-0645">Protease</keyword>
<dbReference type="EC" id="3.4.16.4" evidence="6"/>
<keyword evidence="21" id="KW-0961">Cell wall biogenesis/degradation</keyword>
<dbReference type="GO" id="GO:0008658">
    <property type="term" value="F:penicillin binding"/>
    <property type="evidence" value="ECO:0007669"/>
    <property type="project" value="InterPro"/>
</dbReference>
<comment type="subcellular location">
    <subcellularLocation>
        <location evidence="2">Cell membrane</location>
        <topology evidence="2">Single-pass type II membrane protein</topology>
    </subcellularLocation>
</comment>
<dbReference type="EMBL" id="DXEQ01000009">
    <property type="protein sequence ID" value="HIX71442.1"/>
    <property type="molecule type" value="Genomic_DNA"/>
</dbReference>
<evidence type="ECO:0000256" key="11">
    <source>
        <dbReference type="ARBA" id="ARBA00022679"/>
    </source>
</evidence>
<dbReference type="InterPro" id="IPR001264">
    <property type="entry name" value="Glyco_trans_51"/>
</dbReference>
<keyword evidence="19" id="KW-0046">Antibiotic resistance</keyword>
<evidence type="ECO:0000256" key="26">
    <source>
        <dbReference type="SAM" id="MobiDB-lite"/>
    </source>
</evidence>
<evidence type="ECO:0000256" key="13">
    <source>
        <dbReference type="ARBA" id="ARBA00022801"/>
    </source>
</evidence>
<dbReference type="InterPro" id="IPR001460">
    <property type="entry name" value="PCN-bd_Tpept"/>
</dbReference>
<comment type="pathway">
    <text evidence="25">Glycan biosynthesis.</text>
</comment>
<dbReference type="SUPFAM" id="SSF56601">
    <property type="entry name" value="beta-lactamase/transpeptidase-like"/>
    <property type="match status" value="1"/>
</dbReference>
<evidence type="ECO:0000256" key="19">
    <source>
        <dbReference type="ARBA" id="ARBA00023251"/>
    </source>
</evidence>
<evidence type="ECO:0000256" key="4">
    <source>
        <dbReference type="ARBA" id="ARBA00007090"/>
    </source>
</evidence>
<gene>
    <name evidence="29" type="ORF">H9849_00325</name>
</gene>
<feature type="domain" description="Glycosyl transferase family 51" evidence="28">
    <location>
        <begin position="83"/>
        <end position="262"/>
    </location>
</feature>
<dbReference type="Pfam" id="PF00905">
    <property type="entry name" value="Transpeptidase"/>
    <property type="match status" value="1"/>
</dbReference>
<dbReference type="Gene3D" id="1.10.3810.10">
    <property type="entry name" value="Biosynthetic peptidoglycan transglycosylase-like"/>
    <property type="match status" value="1"/>
</dbReference>
<keyword evidence="10" id="KW-0328">Glycosyltransferase</keyword>
<keyword evidence="14" id="KW-0133">Cell shape</keyword>
<feature type="compositionally biased region" description="Polar residues" evidence="26">
    <location>
        <begin position="871"/>
        <end position="881"/>
    </location>
</feature>
<dbReference type="GO" id="GO:0008955">
    <property type="term" value="F:peptidoglycan glycosyltransferase activity"/>
    <property type="evidence" value="ECO:0007669"/>
    <property type="project" value="UniProtKB-EC"/>
</dbReference>
<evidence type="ECO:0000256" key="8">
    <source>
        <dbReference type="ARBA" id="ARBA00022645"/>
    </source>
</evidence>
<dbReference type="InterPro" id="IPR023346">
    <property type="entry name" value="Lysozyme-like_dom_sf"/>
</dbReference>
<keyword evidence="17" id="KW-1133">Transmembrane helix</keyword>
<evidence type="ECO:0000256" key="1">
    <source>
        <dbReference type="ARBA" id="ARBA00002624"/>
    </source>
</evidence>
<evidence type="ECO:0000256" key="7">
    <source>
        <dbReference type="ARBA" id="ARBA00018638"/>
    </source>
</evidence>
<reference evidence="29" key="2">
    <citation type="submission" date="2021-04" db="EMBL/GenBank/DDBJ databases">
        <authorList>
            <person name="Gilroy R."/>
        </authorList>
    </citation>
    <scope>NUCLEOTIDE SEQUENCE</scope>
    <source>
        <strain evidence="29">ChiSxjej3B15-1167</strain>
    </source>
</reference>
<dbReference type="SUPFAM" id="SSF53955">
    <property type="entry name" value="Lysozyme-like"/>
    <property type="match status" value="1"/>
</dbReference>
<evidence type="ECO:0000256" key="5">
    <source>
        <dbReference type="ARBA" id="ARBA00007739"/>
    </source>
</evidence>
<evidence type="ECO:0000256" key="10">
    <source>
        <dbReference type="ARBA" id="ARBA00022676"/>
    </source>
</evidence>
<dbReference type="GO" id="GO:0071555">
    <property type="term" value="P:cell wall organization"/>
    <property type="evidence" value="ECO:0007669"/>
    <property type="project" value="UniProtKB-KW"/>
</dbReference>
<evidence type="ECO:0000259" key="27">
    <source>
        <dbReference type="Pfam" id="PF00905"/>
    </source>
</evidence>
<evidence type="ECO:0000313" key="29">
    <source>
        <dbReference type="EMBL" id="HIX71442.1"/>
    </source>
</evidence>
<dbReference type="GO" id="GO:0046677">
    <property type="term" value="P:response to antibiotic"/>
    <property type="evidence" value="ECO:0007669"/>
    <property type="project" value="UniProtKB-KW"/>
</dbReference>
<dbReference type="PANTHER" id="PTHR32282">
    <property type="entry name" value="BINDING PROTEIN TRANSPEPTIDASE, PUTATIVE-RELATED"/>
    <property type="match status" value="1"/>
</dbReference>
<dbReference type="InterPro" id="IPR050396">
    <property type="entry name" value="Glycosyltr_51/Transpeptidase"/>
</dbReference>
<feature type="region of interest" description="Disordered" evidence="26">
    <location>
        <begin position="855"/>
        <end position="935"/>
    </location>
</feature>
<evidence type="ECO:0000256" key="25">
    <source>
        <dbReference type="ARBA" id="ARBA00060592"/>
    </source>
</evidence>
<protein>
    <recommendedName>
        <fullName evidence="7">Penicillin-binding protein 1A</fullName>
        <ecNumber evidence="23">2.4.99.28</ecNumber>
        <ecNumber evidence="6">3.4.16.4</ecNumber>
    </recommendedName>
</protein>
<comment type="catalytic activity">
    <reaction evidence="24">
        <text>[GlcNAc-(1-&gt;4)-Mur2Ac(oyl-L-Ala-gamma-D-Glu-L-Lys-D-Ala-D-Ala)](n)-di-trans,octa-cis-undecaprenyl diphosphate + beta-D-GlcNAc-(1-&gt;4)-Mur2Ac(oyl-L-Ala-gamma-D-Glu-L-Lys-D-Ala-D-Ala)-di-trans,octa-cis-undecaprenyl diphosphate = [GlcNAc-(1-&gt;4)-Mur2Ac(oyl-L-Ala-gamma-D-Glu-L-Lys-D-Ala-D-Ala)](n+1)-di-trans,octa-cis-undecaprenyl diphosphate + di-trans,octa-cis-undecaprenyl diphosphate + H(+)</text>
        <dbReference type="Rhea" id="RHEA:23708"/>
        <dbReference type="Rhea" id="RHEA-COMP:9602"/>
        <dbReference type="Rhea" id="RHEA-COMP:9603"/>
        <dbReference type="ChEBI" id="CHEBI:15378"/>
        <dbReference type="ChEBI" id="CHEBI:58405"/>
        <dbReference type="ChEBI" id="CHEBI:60033"/>
        <dbReference type="ChEBI" id="CHEBI:78435"/>
        <dbReference type="EC" id="2.4.99.28"/>
    </reaction>
</comment>
<dbReference type="InterPro" id="IPR012338">
    <property type="entry name" value="Beta-lactam/transpept-like"/>
</dbReference>
<dbReference type="Pfam" id="PF00912">
    <property type="entry name" value="Transgly"/>
    <property type="match status" value="1"/>
</dbReference>
<feature type="domain" description="Penicillin-binding protein transpeptidase" evidence="27">
    <location>
        <begin position="444"/>
        <end position="700"/>
    </location>
</feature>
<keyword evidence="16" id="KW-0573">Peptidoglycan synthesis</keyword>
<evidence type="ECO:0000256" key="24">
    <source>
        <dbReference type="ARBA" id="ARBA00049902"/>
    </source>
</evidence>